<dbReference type="Gene3D" id="1.20.120.1080">
    <property type="match status" value="1"/>
</dbReference>
<dbReference type="SMART" id="SM00847">
    <property type="entry name" value="HA2"/>
    <property type="match status" value="1"/>
</dbReference>
<dbReference type="InterPro" id="IPR001650">
    <property type="entry name" value="Helicase_C-like"/>
</dbReference>
<keyword evidence="1" id="KW-0547">Nucleotide-binding</keyword>
<evidence type="ECO:0000256" key="4">
    <source>
        <dbReference type="ARBA" id="ARBA00022840"/>
    </source>
</evidence>
<feature type="compositionally biased region" description="Low complexity" evidence="7">
    <location>
        <begin position="1383"/>
        <end position="1399"/>
    </location>
</feature>
<dbReference type="InterPro" id="IPR011709">
    <property type="entry name" value="DEAD-box_helicase_OB_fold"/>
</dbReference>
<comment type="similarity">
    <text evidence="6">Belongs to the DExH box helicase family.</text>
</comment>
<dbReference type="OrthoDB" id="5600252at2759"/>
<dbReference type="STRING" id="1754190.A0A1Y2F653"/>
<dbReference type="Pfam" id="PF00271">
    <property type="entry name" value="Helicase_C"/>
    <property type="match status" value="1"/>
</dbReference>
<feature type="compositionally biased region" description="Polar residues" evidence="7">
    <location>
        <begin position="1156"/>
        <end position="1165"/>
    </location>
</feature>
<dbReference type="CDD" id="cd18791">
    <property type="entry name" value="SF2_C_RHA"/>
    <property type="match status" value="1"/>
</dbReference>
<accession>A0A1Y2F653</accession>
<dbReference type="SUPFAM" id="SSF52540">
    <property type="entry name" value="P-loop containing nucleoside triphosphate hydrolases"/>
    <property type="match status" value="1"/>
</dbReference>
<evidence type="ECO:0000313" key="11">
    <source>
        <dbReference type="Proteomes" id="UP000193920"/>
    </source>
</evidence>
<keyword evidence="5" id="KW-0694">RNA-binding</keyword>
<dbReference type="Pfam" id="PF07717">
    <property type="entry name" value="OB_NTP_bind"/>
    <property type="match status" value="1"/>
</dbReference>
<feature type="compositionally biased region" description="Low complexity" evidence="7">
    <location>
        <begin position="1422"/>
        <end position="1439"/>
    </location>
</feature>
<dbReference type="GO" id="GO:0016787">
    <property type="term" value="F:hydrolase activity"/>
    <property type="evidence" value="ECO:0007669"/>
    <property type="project" value="UniProtKB-KW"/>
</dbReference>
<feature type="domain" description="Helicase C-terminal" evidence="9">
    <location>
        <begin position="462"/>
        <end position="643"/>
    </location>
</feature>
<evidence type="ECO:0000256" key="5">
    <source>
        <dbReference type="ARBA" id="ARBA00022884"/>
    </source>
</evidence>
<dbReference type="Pfam" id="PF04408">
    <property type="entry name" value="WHD_HA2"/>
    <property type="match status" value="1"/>
</dbReference>
<evidence type="ECO:0000256" key="6">
    <source>
        <dbReference type="ARBA" id="ARBA00060772"/>
    </source>
</evidence>
<dbReference type="Pfam" id="PF00270">
    <property type="entry name" value="DEAD"/>
    <property type="match status" value="1"/>
</dbReference>
<evidence type="ECO:0000313" key="10">
    <source>
        <dbReference type="EMBL" id="ORY79147.1"/>
    </source>
</evidence>
<dbReference type="FunFam" id="1.20.120.1080:FF:000002">
    <property type="entry name" value="Putative ATP-dependent RNA helicase DHX36"/>
    <property type="match status" value="1"/>
</dbReference>
<organism evidence="10 11">
    <name type="scientific">Neocallimastix californiae</name>
    <dbReference type="NCBI Taxonomy" id="1754190"/>
    <lineage>
        <taxon>Eukaryota</taxon>
        <taxon>Fungi</taxon>
        <taxon>Fungi incertae sedis</taxon>
        <taxon>Chytridiomycota</taxon>
        <taxon>Chytridiomycota incertae sedis</taxon>
        <taxon>Neocallimastigomycetes</taxon>
        <taxon>Neocallimastigales</taxon>
        <taxon>Neocallimastigaceae</taxon>
        <taxon>Neocallimastix</taxon>
    </lineage>
</organism>
<gene>
    <name evidence="10" type="ORF">LY90DRAFT_500755</name>
</gene>
<dbReference type="SMART" id="SM00490">
    <property type="entry name" value="HELICc"/>
    <property type="match status" value="1"/>
</dbReference>
<dbReference type="GO" id="GO:0005524">
    <property type="term" value="F:ATP binding"/>
    <property type="evidence" value="ECO:0007669"/>
    <property type="project" value="UniProtKB-KW"/>
</dbReference>
<name>A0A1Y2F653_9FUNG</name>
<dbReference type="Proteomes" id="UP000193920">
    <property type="component" value="Unassembled WGS sequence"/>
</dbReference>
<protein>
    <submittedName>
        <fullName evidence="10">p-loop containing nucleoside triphosphate hydrolase protein</fullName>
    </submittedName>
</protein>
<comment type="caution">
    <text evidence="10">The sequence shown here is derived from an EMBL/GenBank/DDBJ whole genome shotgun (WGS) entry which is preliminary data.</text>
</comment>
<dbReference type="InterPro" id="IPR027417">
    <property type="entry name" value="P-loop_NTPase"/>
</dbReference>
<dbReference type="CDD" id="cd17917">
    <property type="entry name" value="DEXHc_RHA-like"/>
    <property type="match status" value="1"/>
</dbReference>
<dbReference type="Gene3D" id="3.40.50.300">
    <property type="entry name" value="P-loop containing nucleotide triphosphate hydrolases"/>
    <property type="match status" value="2"/>
</dbReference>
<feature type="compositionally biased region" description="Low complexity" evidence="7">
    <location>
        <begin position="1358"/>
        <end position="1376"/>
    </location>
</feature>
<dbReference type="PANTHER" id="PTHR18934:SF237">
    <property type="entry name" value="ATP-DEPENDENT DNA_RNA HELICASE DHX36"/>
    <property type="match status" value="1"/>
</dbReference>
<feature type="compositionally biased region" description="Low complexity" evidence="7">
    <location>
        <begin position="1185"/>
        <end position="1206"/>
    </location>
</feature>
<dbReference type="InterPro" id="IPR048333">
    <property type="entry name" value="HA2_WH"/>
</dbReference>
<dbReference type="GO" id="GO:0005634">
    <property type="term" value="C:nucleus"/>
    <property type="evidence" value="ECO:0007669"/>
    <property type="project" value="TreeGrafter"/>
</dbReference>
<keyword evidence="2 10" id="KW-0378">Hydrolase</keyword>
<evidence type="ECO:0000256" key="7">
    <source>
        <dbReference type="SAM" id="MobiDB-lite"/>
    </source>
</evidence>
<feature type="compositionally biased region" description="Basic and acidic residues" evidence="7">
    <location>
        <begin position="1166"/>
        <end position="1184"/>
    </location>
</feature>
<proteinExistence type="inferred from homology"/>
<dbReference type="FunFam" id="3.40.50.300:FF:000526">
    <property type="entry name" value="DExH-box ATP-dependent RNA helicase DExH3"/>
    <property type="match status" value="1"/>
</dbReference>
<feature type="domain" description="Helicase ATP-binding" evidence="8">
    <location>
        <begin position="188"/>
        <end position="362"/>
    </location>
</feature>
<sequence>MSSGRTDQFLTELTQYKKKLENLEPVEPLEYHVASLTPFERKYIPSACEKLGGIKCEKFGKGAEKIYKIVKVGECLSHAEINKINQKKRKQQAEMPSLEIPNQLAYNLIDLSQQFQMYREQEKAYSYYNNHGLMDGYAVNYVSEYNFQDVDYSTTNSNYNIEDTDISQNAFTDTRKKLPVYKMRKVILETIRKNQVTVISGNTGCGKSTQIPQYILEELLREGKPGTILVTQPRRISAITLADRVSQERCEYTGESVGYQIHLDSKKGPRTRLLYITVGILLRMLLDDENMAGSQGIKLRGITHVVVDEVHERNLLTDFSLIVLRDLLRSKRADLKLIVMSATLNAQLFSDYFSTKTIKTPILEIPGFTYPVQEFFLEDLLEKTGYLIPEDQHSENRLLRQGQSIRYNITRKPPATRTSDPKFYDFWKTNYPNYSEDTARSISYLRTDNSIIQKMLEWELELIAVTLRYIFEEQIFTGRVPDDVAILVFLPGWDDISRLQYILSQDPLFMDPNHCIVLPLHSSVSPEAQKKVFERPLKGQTKIVLATNIAETSVTIDDVVFVIDCGKHKEKIYDPVTNLSNLEVTWISKANSRQRMGRAGRVRNGYCYKLYTRRRYQSMADYQMAEILRTPLEEVCLQVKVLNLGKVSDFLSQAMEAPQELTVQQALQLLQVVGAIDKQENLTTLGRALALIPLNPRIGKMLIYGSLYHCLDPVLTIASGLSYRDPFVLTTQVDRERARRVKLDFSMNSRSDHIALLNAYDQWEQSENKLQFCQDHFLNSSTMETMKEMKEHLKRLILNLFGIMGYNDELDNPLVVDKIAKLNENSRNIELIKGIVLSGVYPNVARVHLHMKNSNSIKKKANSDGKVKYILAKSGQKVSIHPVSVCFGMKLEEFVDKTFDANGDTVTHIKGADKGGYWLAFFDVMKNGGVKSSSMMRDTSVVDGLSVLLFGGGNHETEELESNKIILKIDEGVQFLTDPVTANAIINARQSVMDVIRWKIVNKKERMRMFRQEYMMLPGNNAYASSAGYGYTTMTPVTPVYPMMGYGVASYQNGVMDQNTVKNSPFNDESTYSITESNDSYSYYPSTMYNSNSTFNSQNSLLKNNEVLDNWINYDDSSSIQESQDTAVYHSNSPIPSQNSNSSSTANLSKTNNNSQSTLSSYTNSNEKDNSSKDFDVKDNKDNKNTNTTSTTTTTTKTSTTTTNTTNDKKNDNNSHDNDNLKDKSSSTDKNEPNNNKSNVKPYLTYIAPPLQQKYQKYSNNKLNDNSNSSSPVIHSLKQQDMYGRNFSRQSSRSSVSSTTNANTNTSTNFSPLINSSEDTLMSNQNSTSSAASTYYEENQQQPPPPPTTSFAKRRQSSESYSSSGYSYESSSRSHSTTNNDEYYNGGSSFGSNSNNYYPSKKKHSSSSSPYIFGQNKNQSFYGNSNNASNQNNNNNNRNNRYRYSDSNLGEQYQNSPYYNDGYVIMILFLYSSRN</sequence>
<feature type="compositionally biased region" description="Polar residues" evidence="7">
    <location>
        <begin position="1312"/>
        <end position="1326"/>
    </location>
</feature>
<dbReference type="GO" id="GO:0004386">
    <property type="term" value="F:helicase activity"/>
    <property type="evidence" value="ECO:0007669"/>
    <property type="project" value="UniProtKB-KW"/>
</dbReference>
<dbReference type="InterPro" id="IPR011545">
    <property type="entry name" value="DEAD/DEAH_box_helicase_dom"/>
</dbReference>
<dbReference type="PROSITE" id="PS51194">
    <property type="entry name" value="HELICASE_CTER"/>
    <property type="match status" value="1"/>
</dbReference>
<reference evidence="10 11" key="1">
    <citation type="submission" date="2016-08" db="EMBL/GenBank/DDBJ databases">
        <title>A Parts List for Fungal Cellulosomes Revealed by Comparative Genomics.</title>
        <authorList>
            <consortium name="DOE Joint Genome Institute"/>
            <person name="Haitjema C.H."/>
            <person name="Gilmore S.P."/>
            <person name="Henske J.K."/>
            <person name="Solomon K.V."/>
            <person name="De Groot R."/>
            <person name="Kuo A."/>
            <person name="Mondo S.J."/>
            <person name="Salamov A.A."/>
            <person name="Labutti K."/>
            <person name="Zhao Z."/>
            <person name="Chiniquy J."/>
            <person name="Barry K."/>
            <person name="Brewer H.M."/>
            <person name="Purvine S.O."/>
            <person name="Wright A.T."/>
            <person name="Boxma B."/>
            <person name="Van Alen T."/>
            <person name="Hackstein J.H."/>
            <person name="Baker S.E."/>
            <person name="Grigoriev I.V."/>
            <person name="O'Malley M.A."/>
        </authorList>
    </citation>
    <scope>NUCLEOTIDE SEQUENCE [LARGE SCALE GENOMIC DNA]</scope>
    <source>
        <strain evidence="10 11">G1</strain>
    </source>
</reference>
<feature type="compositionally biased region" description="Low complexity" evidence="7">
    <location>
        <begin position="1286"/>
        <end position="1311"/>
    </location>
</feature>
<keyword evidence="3" id="KW-0347">Helicase</keyword>
<feature type="region of interest" description="Disordered" evidence="7">
    <location>
        <begin position="1286"/>
        <end position="1449"/>
    </location>
</feature>
<keyword evidence="4" id="KW-0067">ATP-binding</keyword>
<dbReference type="SMART" id="SM00487">
    <property type="entry name" value="DEXDc"/>
    <property type="match status" value="1"/>
</dbReference>
<evidence type="ECO:0000259" key="9">
    <source>
        <dbReference type="PROSITE" id="PS51194"/>
    </source>
</evidence>
<dbReference type="InterPro" id="IPR014001">
    <property type="entry name" value="Helicase_ATP-bd"/>
</dbReference>
<evidence type="ECO:0000256" key="1">
    <source>
        <dbReference type="ARBA" id="ARBA00022741"/>
    </source>
</evidence>
<feature type="compositionally biased region" description="Low complexity" evidence="7">
    <location>
        <begin position="1327"/>
        <end position="1341"/>
    </location>
</feature>
<dbReference type="PANTHER" id="PTHR18934">
    <property type="entry name" value="ATP-DEPENDENT RNA HELICASE"/>
    <property type="match status" value="1"/>
</dbReference>
<dbReference type="Pfam" id="PF21010">
    <property type="entry name" value="HA2_C"/>
    <property type="match status" value="1"/>
</dbReference>
<feature type="compositionally biased region" description="Basic and acidic residues" evidence="7">
    <location>
        <begin position="1207"/>
        <end position="1232"/>
    </location>
</feature>
<feature type="compositionally biased region" description="Low complexity" evidence="7">
    <location>
        <begin position="1131"/>
        <end position="1155"/>
    </location>
</feature>
<evidence type="ECO:0000256" key="3">
    <source>
        <dbReference type="ARBA" id="ARBA00022806"/>
    </source>
</evidence>
<dbReference type="PROSITE" id="PS51192">
    <property type="entry name" value="HELICASE_ATP_BIND_1"/>
    <property type="match status" value="1"/>
</dbReference>
<evidence type="ECO:0000259" key="8">
    <source>
        <dbReference type="PROSITE" id="PS51192"/>
    </source>
</evidence>
<dbReference type="EMBL" id="MCOG01000015">
    <property type="protein sequence ID" value="ORY79147.1"/>
    <property type="molecule type" value="Genomic_DNA"/>
</dbReference>
<dbReference type="GO" id="GO:0003723">
    <property type="term" value="F:RNA binding"/>
    <property type="evidence" value="ECO:0007669"/>
    <property type="project" value="UniProtKB-KW"/>
</dbReference>
<dbReference type="InterPro" id="IPR007502">
    <property type="entry name" value="Helicase-assoc_dom"/>
</dbReference>
<keyword evidence="11" id="KW-1185">Reference proteome</keyword>
<evidence type="ECO:0000256" key="2">
    <source>
        <dbReference type="ARBA" id="ARBA00022801"/>
    </source>
</evidence>
<feature type="region of interest" description="Disordered" evidence="7">
    <location>
        <begin position="1122"/>
        <end position="1243"/>
    </location>
</feature>